<evidence type="ECO:0000313" key="2">
    <source>
        <dbReference type="EMBL" id="ULN52940.1"/>
    </source>
</evidence>
<sequence length="53" mass="5865">MADSLLQRQLDEVRSLAERARELFGANLIDPPTGFVPDTPDSAGRRRPDLSGR</sequence>
<name>A0ABY3TZ18_9MYCO</name>
<dbReference type="RefSeq" id="WP_240171199.1">
    <property type="nucleotide sequence ID" value="NZ_CP092365.1"/>
</dbReference>
<reference evidence="2" key="1">
    <citation type="submission" date="2022-08" db="EMBL/GenBank/DDBJ databases">
        <title>Complete genome sequence of 14 non-tuberculosis mycobacteria type-strains.</title>
        <authorList>
            <person name="Igarashi Y."/>
            <person name="Osugi A."/>
            <person name="Mitarai S."/>
        </authorList>
    </citation>
    <scope>NUCLEOTIDE SEQUENCE</scope>
    <source>
        <strain evidence="2">DSM 45575</strain>
    </source>
</reference>
<feature type="compositionally biased region" description="Basic and acidic residues" evidence="1">
    <location>
        <begin position="43"/>
        <end position="53"/>
    </location>
</feature>
<evidence type="ECO:0000313" key="3">
    <source>
        <dbReference type="Proteomes" id="UP001055200"/>
    </source>
</evidence>
<dbReference type="Proteomes" id="UP001055200">
    <property type="component" value="Chromosome"/>
</dbReference>
<feature type="region of interest" description="Disordered" evidence="1">
    <location>
        <begin position="28"/>
        <end position="53"/>
    </location>
</feature>
<keyword evidence="3" id="KW-1185">Reference proteome</keyword>
<dbReference type="EMBL" id="CP092365">
    <property type="protein sequence ID" value="ULN52940.1"/>
    <property type="molecule type" value="Genomic_DNA"/>
</dbReference>
<evidence type="ECO:0000256" key="1">
    <source>
        <dbReference type="SAM" id="MobiDB-lite"/>
    </source>
</evidence>
<gene>
    <name evidence="2" type="ORF">MIU77_00655</name>
</gene>
<proteinExistence type="predicted"/>
<protein>
    <submittedName>
        <fullName evidence="2">Uncharacterized protein</fullName>
    </submittedName>
</protein>
<organism evidence="2 3">
    <name type="scientific">Mycolicibacillus parakoreensis</name>
    <dbReference type="NCBI Taxonomy" id="1069221"/>
    <lineage>
        <taxon>Bacteria</taxon>
        <taxon>Bacillati</taxon>
        <taxon>Actinomycetota</taxon>
        <taxon>Actinomycetes</taxon>
        <taxon>Mycobacteriales</taxon>
        <taxon>Mycobacteriaceae</taxon>
        <taxon>Mycolicibacillus</taxon>
    </lineage>
</organism>
<accession>A0ABY3TZ18</accession>